<protein>
    <submittedName>
        <fullName evidence="1">Uncharacterized protein</fullName>
    </submittedName>
</protein>
<accession>A0ACB7YBJ6</accession>
<name>A0ACB7YBJ6_9ERIC</name>
<organism evidence="1 2">
    <name type="scientific">Vaccinium darrowii</name>
    <dbReference type="NCBI Taxonomy" id="229202"/>
    <lineage>
        <taxon>Eukaryota</taxon>
        <taxon>Viridiplantae</taxon>
        <taxon>Streptophyta</taxon>
        <taxon>Embryophyta</taxon>
        <taxon>Tracheophyta</taxon>
        <taxon>Spermatophyta</taxon>
        <taxon>Magnoliopsida</taxon>
        <taxon>eudicotyledons</taxon>
        <taxon>Gunneridae</taxon>
        <taxon>Pentapetalae</taxon>
        <taxon>asterids</taxon>
        <taxon>Ericales</taxon>
        <taxon>Ericaceae</taxon>
        <taxon>Vaccinioideae</taxon>
        <taxon>Vaccinieae</taxon>
        <taxon>Vaccinium</taxon>
    </lineage>
</organism>
<sequence length="508" mass="57598">MEEEGESLEKFLKWASKIGISDSPSNHPLESSSCLGQSLCVSFFPVSGGRGLAAARDLRKGELILRVPKSALMTRESLMKDEKLSVAVNKHPSLSSTQIFTVCLLYEMSKRKSSWWYPYLMQLPQSYDTLACLGHFETEALQVDDAIWAAEKATSKAECSWVEAIPLMKELNLKSRTHSFRAWLWASATISSRTLHIPWDDAGCLCPVGDLFNYDAPGEDALDSGDSFVTDDPSDWRSASSSLWNGDTTEQYDGEQLDVHLFRLTDGGYEEDVSAYCFYARRNYQKGEQVLLSYGTYTNLELLEHYGFLLDKNPNDKAFIPVEPEVYSSCSWPKDSLYIHQNGKPSFALRSALRLWLTPKNQRRAVGHLIYSGSQLSVENEKIVMGWTVKTCKAVLKNFATSIEEDKLLVREINKIEDFGRSGKLVNVLSTFEGEARAFLENRCMINGESGVKLLEFRVIRRHIDRWKLAVQWRLRYKRILADCITFCTEIINKILSVNGSAMRTNTQ</sequence>
<comment type="caution">
    <text evidence="1">The sequence shown here is derived from an EMBL/GenBank/DDBJ whole genome shotgun (WGS) entry which is preliminary data.</text>
</comment>
<dbReference type="Proteomes" id="UP000828048">
    <property type="component" value="Chromosome 8"/>
</dbReference>
<evidence type="ECO:0000313" key="1">
    <source>
        <dbReference type="EMBL" id="KAH7850870.1"/>
    </source>
</evidence>
<gene>
    <name evidence="1" type="ORF">Vadar_003980</name>
</gene>
<evidence type="ECO:0000313" key="2">
    <source>
        <dbReference type="Proteomes" id="UP000828048"/>
    </source>
</evidence>
<dbReference type="EMBL" id="CM037158">
    <property type="protein sequence ID" value="KAH7850870.1"/>
    <property type="molecule type" value="Genomic_DNA"/>
</dbReference>
<proteinExistence type="predicted"/>
<keyword evidence="2" id="KW-1185">Reference proteome</keyword>
<reference evidence="1 2" key="1">
    <citation type="journal article" date="2021" name="Hortic Res">
        <title>High-quality reference genome and annotation aids understanding of berry development for evergreen blueberry (Vaccinium darrowii).</title>
        <authorList>
            <person name="Yu J."/>
            <person name="Hulse-Kemp A.M."/>
            <person name="Babiker E."/>
            <person name="Staton M."/>
        </authorList>
    </citation>
    <scope>NUCLEOTIDE SEQUENCE [LARGE SCALE GENOMIC DNA]</scope>
    <source>
        <strain evidence="2">cv. NJ 8807/NJ 8810</strain>
        <tissue evidence="1">Young leaf</tissue>
    </source>
</reference>